<keyword evidence="3" id="KW-0808">Transferase</keyword>
<feature type="domain" description="Glycosyltransferase subfamily 4-like N-terminal" evidence="2">
    <location>
        <begin position="13"/>
        <end position="169"/>
    </location>
</feature>
<dbReference type="Gene3D" id="3.40.50.2000">
    <property type="entry name" value="Glycogen Phosphorylase B"/>
    <property type="match status" value="2"/>
</dbReference>
<evidence type="ECO:0000313" key="4">
    <source>
        <dbReference type="Proteomes" id="UP000184510"/>
    </source>
</evidence>
<dbReference type="InterPro" id="IPR028098">
    <property type="entry name" value="Glyco_trans_4-like_N"/>
</dbReference>
<dbReference type="GO" id="GO:0016757">
    <property type="term" value="F:glycosyltransferase activity"/>
    <property type="evidence" value="ECO:0007669"/>
    <property type="project" value="InterPro"/>
</dbReference>
<dbReference type="Proteomes" id="UP000184510">
    <property type="component" value="Unassembled WGS sequence"/>
</dbReference>
<accession>A0A1M6QYS7</accession>
<evidence type="ECO:0000259" key="2">
    <source>
        <dbReference type="Pfam" id="PF13439"/>
    </source>
</evidence>
<evidence type="ECO:0000259" key="1">
    <source>
        <dbReference type="Pfam" id="PF00534"/>
    </source>
</evidence>
<dbReference type="PANTHER" id="PTHR12526:SF630">
    <property type="entry name" value="GLYCOSYLTRANSFERASE"/>
    <property type="match status" value="1"/>
</dbReference>
<organism evidence="3 4">
    <name type="scientific">Rubritalea squalenifaciens DSM 18772</name>
    <dbReference type="NCBI Taxonomy" id="1123071"/>
    <lineage>
        <taxon>Bacteria</taxon>
        <taxon>Pseudomonadati</taxon>
        <taxon>Verrucomicrobiota</taxon>
        <taxon>Verrucomicrobiia</taxon>
        <taxon>Verrucomicrobiales</taxon>
        <taxon>Rubritaleaceae</taxon>
        <taxon>Rubritalea</taxon>
    </lineage>
</organism>
<dbReference type="Pfam" id="PF00534">
    <property type="entry name" value="Glycos_transf_1"/>
    <property type="match status" value="1"/>
</dbReference>
<dbReference type="InParanoid" id="A0A1M6QYS7"/>
<dbReference type="AlphaFoldDB" id="A0A1M6QYS7"/>
<reference evidence="3 4" key="1">
    <citation type="submission" date="2016-11" db="EMBL/GenBank/DDBJ databases">
        <authorList>
            <person name="Jaros S."/>
            <person name="Januszkiewicz K."/>
            <person name="Wedrychowicz H."/>
        </authorList>
    </citation>
    <scope>NUCLEOTIDE SEQUENCE [LARGE SCALE GENOMIC DNA]</scope>
    <source>
        <strain evidence="3 4">DSM 18772</strain>
    </source>
</reference>
<feature type="domain" description="Glycosyl transferase family 1" evidence="1">
    <location>
        <begin position="178"/>
        <end position="331"/>
    </location>
</feature>
<dbReference type="InterPro" id="IPR001296">
    <property type="entry name" value="Glyco_trans_1"/>
</dbReference>
<dbReference type="STRING" id="1123071.SAMN02745181_3501"/>
<protein>
    <submittedName>
        <fullName evidence="3">Glycosyltransferase involved in cell wall bisynthesis</fullName>
    </submittedName>
</protein>
<dbReference type="RefSeq" id="WP_143185055.1">
    <property type="nucleotide sequence ID" value="NZ_FQYR01000007.1"/>
</dbReference>
<evidence type="ECO:0000313" key="3">
    <source>
        <dbReference type="EMBL" id="SHK25385.1"/>
    </source>
</evidence>
<gene>
    <name evidence="3" type="ORF">SAMN02745181_3501</name>
</gene>
<keyword evidence="4" id="KW-1185">Reference proteome</keyword>
<dbReference type="CDD" id="cd03820">
    <property type="entry name" value="GT4_AmsD-like"/>
    <property type="match status" value="1"/>
</dbReference>
<sequence length="357" mass="40141">MKICILIPSLKSGGAERVLSILASEFVKLGHDVDIVLTASDEVFYDLAEEVNVHKICYPYKGALSKVHASFRVAVRMRKVIKEVRPDCIVSFLEKYNELNLLCTRFLNVPVIVSDRNNPSADISSLRVFFKKATYSWAQGVVAQTTKSKETIQLLLNNKLPVHVIENPIREVIRYPNIERQNVILNIGRLVEQKGHEDLIRAFALLPDKKWKLCILGEGYLRNSLEELISQMNLEGRVEMPGTQRNVDEYFARSSIFVLSSYFEGFPNALCEAMAAGLACVSTDCPTGPSELVNSKFNGLLTEVGNINDLACALRQLAEDEDLRSLYGSEASKIVSRLDSEEIAKQWLDFIQEIIHC</sequence>
<dbReference type="SUPFAM" id="SSF53756">
    <property type="entry name" value="UDP-Glycosyltransferase/glycogen phosphorylase"/>
    <property type="match status" value="1"/>
</dbReference>
<name>A0A1M6QYS7_9BACT</name>
<proteinExistence type="predicted"/>
<dbReference type="OrthoDB" id="9806653at2"/>
<dbReference type="EMBL" id="FQYR01000007">
    <property type="protein sequence ID" value="SHK25385.1"/>
    <property type="molecule type" value="Genomic_DNA"/>
</dbReference>
<dbReference type="PANTHER" id="PTHR12526">
    <property type="entry name" value="GLYCOSYLTRANSFERASE"/>
    <property type="match status" value="1"/>
</dbReference>
<dbReference type="Pfam" id="PF13439">
    <property type="entry name" value="Glyco_transf_4"/>
    <property type="match status" value="1"/>
</dbReference>